<feature type="domain" description="SsuA/THI5-like" evidence="2">
    <location>
        <begin position="60"/>
        <end position="247"/>
    </location>
</feature>
<dbReference type="PANTHER" id="PTHR30024">
    <property type="entry name" value="ALIPHATIC SULFONATES-BINDING PROTEIN-RELATED"/>
    <property type="match status" value="1"/>
</dbReference>
<proteinExistence type="predicted"/>
<comment type="caution">
    <text evidence="3">The sequence shown here is derived from an EMBL/GenBank/DDBJ whole genome shotgun (WGS) entry which is preliminary data.</text>
</comment>
<protein>
    <submittedName>
        <fullName evidence="3">ABC transporter substrate-binding protein</fullName>
    </submittedName>
</protein>
<evidence type="ECO:0000313" key="3">
    <source>
        <dbReference type="EMBL" id="HIQ72254.1"/>
    </source>
</evidence>
<dbReference type="AlphaFoldDB" id="A0A9D0ZAR1"/>
<reference evidence="3" key="2">
    <citation type="journal article" date="2021" name="PeerJ">
        <title>Extensive microbial diversity within the chicken gut microbiome revealed by metagenomics and culture.</title>
        <authorList>
            <person name="Gilroy R."/>
            <person name="Ravi A."/>
            <person name="Getino M."/>
            <person name="Pursley I."/>
            <person name="Horton D.L."/>
            <person name="Alikhan N.F."/>
            <person name="Baker D."/>
            <person name="Gharbi K."/>
            <person name="Hall N."/>
            <person name="Watson M."/>
            <person name="Adriaenssens E.M."/>
            <person name="Foster-Nyarko E."/>
            <person name="Jarju S."/>
            <person name="Secka A."/>
            <person name="Antonio M."/>
            <person name="Oren A."/>
            <person name="Chaudhuri R.R."/>
            <person name="La Ragione R."/>
            <person name="Hildebrand F."/>
            <person name="Pallen M.J."/>
        </authorList>
    </citation>
    <scope>NUCLEOTIDE SEQUENCE</scope>
    <source>
        <strain evidence="3">ChiSxjej2B14-6234</strain>
    </source>
</reference>
<evidence type="ECO:0000259" key="2">
    <source>
        <dbReference type="Pfam" id="PF09084"/>
    </source>
</evidence>
<evidence type="ECO:0000313" key="4">
    <source>
        <dbReference type="Proteomes" id="UP000886887"/>
    </source>
</evidence>
<dbReference type="Gene3D" id="3.40.190.10">
    <property type="entry name" value="Periplasmic binding protein-like II"/>
    <property type="match status" value="2"/>
</dbReference>
<dbReference type="Proteomes" id="UP000886887">
    <property type="component" value="Unassembled WGS sequence"/>
</dbReference>
<dbReference type="InterPro" id="IPR015168">
    <property type="entry name" value="SsuA/THI5"/>
</dbReference>
<dbReference type="SUPFAM" id="SSF53850">
    <property type="entry name" value="Periplasmic binding protein-like II"/>
    <property type="match status" value="1"/>
</dbReference>
<accession>A0A9D0ZAR1</accession>
<dbReference type="PIRSF" id="PIRSF027386">
    <property type="entry name" value="UCP027386_ABC_sbc_TM0202"/>
    <property type="match status" value="1"/>
</dbReference>
<dbReference type="EMBL" id="DVFJ01000030">
    <property type="protein sequence ID" value="HIQ72254.1"/>
    <property type="molecule type" value="Genomic_DNA"/>
</dbReference>
<gene>
    <name evidence="3" type="ORF">IAB73_08625</name>
</gene>
<organism evidence="3 4">
    <name type="scientific">Candidatus Onthenecus intestinigallinarum</name>
    <dbReference type="NCBI Taxonomy" id="2840875"/>
    <lineage>
        <taxon>Bacteria</taxon>
        <taxon>Bacillati</taxon>
        <taxon>Bacillota</taxon>
        <taxon>Clostridia</taxon>
        <taxon>Eubacteriales</taxon>
        <taxon>Candidatus Onthenecus</taxon>
    </lineage>
</organism>
<name>A0A9D0ZAR1_9FIRM</name>
<dbReference type="Pfam" id="PF09084">
    <property type="entry name" value="NMT1"/>
    <property type="match status" value="1"/>
</dbReference>
<feature type="chain" id="PRO_5039564986" evidence="1">
    <location>
        <begin position="24"/>
        <end position="319"/>
    </location>
</feature>
<feature type="signal peptide" evidence="1">
    <location>
        <begin position="1"/>
        <end position="23"/>
    </location>
</feature>
<keyword evidence="1" id="KW-0732">Signal</keyword>
<dbReference type="PANTHER" id="PTHR30024:SF46">
    <property type="entry name" value="ABC TRANSPORTER, SUBSTRATE-BINDING LIPOPROTEIN"/>
    <property type="match status" value="1"/>
</dbReference>
<reference evidence="3" key="1">
    <citation type="submission" date="2020-10" db="EMBL/GenBank/DDBJ databases">
        <authorList>
            <person name="Gilroy R."/>
        </authorList>
    </citation>
    <scope>NUCLEOTIDE SEQUENCE</scope>
    <source>
        <strain evidence="3">ChiSxjej2B14-6234</strain>
    </source>
</reference>
<sequence>MKKYFSLLIALALLAALALPALAEDAPINVLALKGPTGIGMVQMMDQNDGTYAFALAGAPDEAVAAVASGSADIAAVPTNLAATLYNKTNGNVQLLALNTLGVLHILEAGESIQSVEDLAGRTLYATGQGSTPEYVLNYILSQYGLTDQVTVEYKAEHSELATLAAAGEVDLVMLPEPNVTSVLMNNADFREALDVTELFGQAAEKAGQSGTVLSMGCVIARKDFVQQNPEKVAAFMDAYAASVAFVNGDVEAASALVEEQGILPKAAVAARAIPNCHIVFVEGEEMKAQIEPFFQMLYDANPASVGGALPGEDFYYAR</sequence>
<dbReference type="InterPro" id="IPR027024">
    <property type="entry name" value="UCP027386_ABC_sbc_TM0202"/>
</dbReference>
<evidence type="ECO:0000256" key="1">
    <source>
        <dbReference type="SAM" id="SignalP"/>
    </source>
</evidence>